<comment type="caution">
    <text evidence="1">The sequence shown here is derived from an EMBL/GenBank/DDBJ whole genome shotgun (WGS) entry which is preliminary data.</text>
</comment>
<accession>A0A5B7I276</accession>
<gene>
    <name evidence="1" type="ORF">E2C01_073207</name>
</gene>
<dbReference type="AlphaFoldDB" id="A0A5B7I276"/>
<proteinExistence type="predicted"/>
<evidence type="ECO:0000313" key="2">
    <source>
        <dbReference type="Proteomes" id="UP000324222"/>
    </source>
</evidence>
<dbReference type="Proteomes" id="UP000324222">
    <property type="component" value="Unassembled WGS sequence"/>
</dbReference>
<name>A0A5B7I276_PORTR</name>
<evidence type="ECO:0000313" key="1">
    <source>
        <dbReference type="EMBL" id="MPC78710.1"/>
    </source>
</evidence>
<reference evidence="1 2" key="1">
    <citation type="submission" date="2019-05" db="EMBL/GenBank/DDBJ databases">
        <title>Another draft genome of Portunus trituberculatus and its Hox gene families provides insights of decapod evolution.</title>
        <authorList>
            <person name="Jeong J.-H."/>
            <person name="Song I."/>
            <person name="Kim S."/>
            <person name="Choi T."/>
            <person name="Kim D."/>
            <person name="Ryu S."/>
            <person name="Kim W."/>
        </authorList>
    </citation>
    <scope>NUCLEOTIDE SEQUENCE [LARGE SCALE GENOMIC DNA]</scope>
    <source>
        <tissue evidence="1">Muscle</tissue>
    </source>
</reference>
<protein>
    <submittedName>
        <fullName evidence="1">Uncharacterized protein</fullName>
    </submittedName>
</protein>
<sequence length="62" mass="6825">MKKRKSENFTSSGWSEGRTKHVLLGIREKKCQGDLRVAGAIMAGGEGQETRQVGRLIGPVKR</sequence>
<organism evidence="1 2">
    <name type="scientific">Portunus trituberculatus</name>
    <name type="common">Swimming crab</name>
    <name type="synonym">Neptunus trituberculatus</name>
    <dbReference type="NCBI Taxonomy" id="210409"/>
    <lineage>
        <taxon>Eukaryota</taxon>
        <taxon>Metazoa</taxon>
        <taxon>Ecdysozoa</taxon>
        <taxon>Arthropoda</taxon>
        <taxon>Crustacea</taxon>
        <taxon>Multicrustacea</taxon>
        <taxon>Malacostraca</taxon>
        <taxon>Eumalacostraca</taxon>
        <taxon>Eucarida</taxon>
        <taxon>Decapoda</taxon>
        <taxon>Pleocyemata</taxon>
        <taxon>Brachyura</taxon>
        <taxon>Eubrachyura</taxon>
        <taxon>Portunoidea</taxon>
        <taxon>Portunidae</taxon>
        <taxon>Portuninae</taxon>
        <taxon>Portunus</taxon>
    </lineage>
</organism>
<dbReference type="EMBL" id="VSRR010049157">
    <property type="protein sequence ID" value="MPC78710.1"/>
    <property type="molecule type" value="Genomic_DNA"/>
</dbReference>
<keyword evidence="2" id="KW-1185">Reference proteome</keyword>